<gene>
    <name evidence="1" type="ORF">BKK80_12445</name>
</gene>
<dbReference type="EMBL" id="CP017754">
    <property type="protein sequence ID" value="AOZ06539.1"/>
    <property type="molecule type" value="Genomic_DNA"/>
</dbReference>
<sequence>MIRAAALAVLLLPGCAVVEHVQVVPLVDQSLHVSCCRAFVEIPPSTQITATFDRAGRLMVGASWNF</sequence>
<name>A0ABM6F4Y4_9BURK</name>
<evidence type="ECO:0000313" key="2">
    <source>
        <dbReference type="Proteomes" id="UP000177515"/>
    </source>
</evidence>
<dbReference type="Proteomes" id="UP000177515">
    <property type="component" value="Chromosome 1"/>
</dbReference>
<keyword evidence="2" id="KW-1185">Reference proteome</keyword>
<evidence type="ECO:0008006" key="3">
    <source>
        <dbReference type="Google" id="ProtNLM"/>
    </source>
</evidence>
<dbReference type="RefSeq" id="WP_071069649.1">
    <property type="nucleotide sequence ID" value="NZ_CP017754.1"/>
</dbReference>
<organism evidence="1 2">
    <name type="scientific">Cupriavidus malaysiensis</name>
    <dbReference type="NCBI Taxonomy" id="367825"/>
    <lineage>
        <taxon>Bacteria</taxon>
        <taxon>Pseudomonadati</taxon>
        <taxon>Pseudomonadota</taxon>
        <taxon>Betaproteobacteria</taxon>
        <taxon>Burkholderiales</taxon>
        <taxon>Burkholderiaceae</taxon>
        <taxon>Cupriavidus</taxon>
    </lineage>
</organism>
<reference evidence="1 2" key="1">
    <citation type="submission" date="2016-10" db="EMBL/GenBank/DDBJ databases">
        <title>Complete genome sequences of three Cupriavidus strains isolated from various Malaysian environments.</title>
        <authorList>
            <person name="Abdullah A.A.-A."/>
            <person name="Shafie N.A.H."/>
            <person name="Lau N.S."/>
        </authorList>
    </citation>
    <scope>NUCLEOTIDE SEQUENCE [LARGE SCALE GENOMIC DNA]</scope>
    <source>
        <strain evidence="1 2">USMAA1020</strain>
    </source>
</reference>
<evidence type="ECO:0000313" key="1">
    <source>
        <dbReference type="EMBL" id="AOZ06539.1"/>
    </source>
</evidence>
<proteinExistence type="predicted"/>
<accession>A0ABM6F4Y4</accession>
<protein>
    <recommendedName>
        <fullName evidence="3">Lipoprotein</fullName>
    </recommendedName>
</protein>